<organism evidence="1 2">
    <name type="scientific">Pedobacter cryotolerans</name>
    <dbReference type="NCBI Taxonomy" id="2571270"/>
    <lineage>
        <taxon>Bacteria</taxon>
        <taxon>Pseudomonadati</taxon>
        <taxon>Bacteroidota</taxon>
        <taxon>Sphingobacteriia</taxon>
        <taxon>Sphingobacteriales</taxon>
        <taxon>Sphingobacteriaceae</taxon>
        <taxon>Pedobacter</taxon>
    </lineage>
</organism>
<name>A0A4U1C770_9SPHI</name>
<dbReference type="Pfam" id="PF11751">
    <property type="entry name" value="PorP_SprF"/>
    <property type="match status" value="1"/>
</dbReference>
<dbReference type="OrthoDB" id="891773at2"/>
<protein>
    <submittedName>
        <fullName evidence="1">Type IX secretion system membrane protein PorP/SprF</fullName>
    </submittedName>
</protein>
<dbReference type="AlphaFoldDB" id="A0A4U1C770"/>
<evidence type="ECO:0000313" key="1">
    <source>
        <dbReference type="EMBL" id="TKC01284.1"/>
    </source>
</evidence>
<keyword evidence="2" id="KW-1185">Reference proteome</keyword>
<dbReference type="InterPro" id="IPR019861">
    <property type="entry name" value="PorP/SprF_Bacteroidetes"/>
</dbReference>
<dbReference type="NCBIfam" id="TIGR03519">
    <property type="entry name" value="T9SS_PorP_fam"/>
    <property type="match status" value="1"/>
</dbReference>
<dbReference type="Proteomes" id="UP000310477">
    <property type="component" value="Unassembled WGS sequence"/>
</dbReference>
<dbReference type="RefSeq" id="WP_136876522.1">
    <property type="nucleotide sequence ID" value="NZ_SWBO01000004.1"/>
</dbReference>
<gene>
    <name evidence="1" type="ORF">FA045_08580</name>
</gene>
<reference evidence="1 2" key="1">
    <citation type="submission" date="2019-04" db="EMBL/GenBank/DDBJ databases">
        <title>Pedobacter sp. AR-2-6 sp. nov., isolated from Arctic soil.</title>
        <authorList>
            <person name="Dahal R.H."/>
            <person name="Kim D.-U."/>
        </authorList>
    </citation>
    <scope>NUCLEOTIDE SEQUENCE [LARGE SCALE GENOMIC DNA]</scope>
    <source>
        <strain evidence="1 2">AR-2-6</strain>
    </source>
</reference>
<dbReference type="EMBL" id="SWBO01000004">
    <property type="protein sequence ID" value="TKC01284.1"/>
    <property type="molecule type" value="Genomic_DNA"/>
</dbReference>
<evidence type="ECO:0000313" key="2">
    <source>
        <dbReference type="Proteomes" id="UP000310477"/>
    </source>
</evidence>
<comment type="caution">
    <text evidence="1">The sequence shown here is derived from an EMBL/GenBank/DDBJ whole genome shotgun (WGS) entry which is preliminary data.</text>
</comment>
<sequence>MKINYKKYQQLSNTALFSLLITAIIFISSNEVKAQLNPLSSQYFLNQYQVNPAYAGLNDGLNVNLNYRKQWSNIPGSPSTQNITADYKINKVGLGVNVYNEKAGSLQRTKAMVSYAYHLPLNNDNQKLNFGASIGILDERVDFSRINGDMTDPSLAQFNNKGSIFEGDFGVAYTSNTLNIEGAIPNIRSFIKQENENNVDRSQFYAAASYKINSGTGENSVLIEPKVAFRGIKGYDNIFDAGANVTFAEKLFLMGMYHSTNSASFGAGINYKNSLSFMGFYTTETSALQGSASGTFEISIKATLFGK</sequence>
<proteinExistence type="predicted"/>
<accession>A0A4U1C770</accession>